<name>A0ACD5U5Y0_AVESA</name>
<evidence type="ECO:0000313" key="2">
    <source>
        <dbReference type="Proteomes" id="UP001732700"/>
    </source>
</evidence>
<proteinExistence type="predicted"/>
<protein>
    <submittedName>
        <fullName evidence="1">Uncharacterized protein</fullName>
    </submittedName>
</protein>
<keyword evidence="2" id="KW-1185">Reference proteome</keyword>
<organism evidence="1 2">
    <name type="scientific">Avena sativa</name>
    <name type="common">Oat</name>
    <dbReference type="NCBI Taxonomy" id="4498"/>
    <lineage>
        <taxon>Eukaryota</taxon>
        <taxon>Viridiplantae</taxon>
        <taxon>Streptophyta</taxon>
        <taxon>Embryophyta</taxon>
        <taxon>Tracheophyta</taxon>
        <taxon>Spermatophyta</taxon>
        <taxon>Magnoliopsida</taxon>
        <taxon>Liliopsida</taxon>
        <taxon>Poales</taxon>
        <taxon>Poaceae</taxon>
        <taxon>BOP clade</taxon>
        <taxon>Pooideae</taxon>
        <taxon>Poodae</taxon>
        <taxon>Poeae</taxon>
        <taxon>Poeae Chloroplast Group 1 (Aveneae type)</taxon>
        <taxon>Aveninae</taxon>
        <taxon>Avena</taxon>
    </lineage>
</organism>
<reference evidence="1" key="1">
    <citation type="submission" date="2021-05" db="EMBL/GenBank/DDBJ databases">
        <authorList>
            <person name="Scholz U."/>
            <person name="Mascher M."/>
            <person name="Fiebig A."/>
        </authorList>
    </citation>
    <scope>NUCLEOTIDE SEQUENCE [LARGE SCALE GENOMIC DNA]</scope>
</reference>
<sequence length="420" mass="46980">MAGKRRSRTRRSNKNKDDQMEQPDWLALTSDLLEPIAQRSRDAVTGVTPFRSVCRTWRVAVGDAPRLLLPARESGSTPPRAGSKHALVFPLSHGWSIVVDALDTSCHLSHLKTGATAPLPKITAVRDSKTSSDIRHIRYVNHTNDKSKPRGSRLSFCPSGTKIKIDTGSLKRFFRTYQEFSDGFRFALHVPPGNVAASTDNMMIIMCNDYLLGSRKEAMVLCRPGDAAWTKLANSPSYSWEYAVDLACFQGKIYGLEHDGVTSVFDANTLEFLHPIDAPQSTSRLFSVLYPSEADLVVFDYFNFVALPSKLLLIVASVEALELQGFTFFELVPGNRKPSWSKVTGDAIGGNYDVFMDFYHATFTHNAVQRGSRIYYVLGQRWNPNTSAYCYEINDGNLKCLYRSPDDSGEYSTKPSWFIP</sequence>
<dbReference type="Proteomes" id="UP001732700">
    <property type="component" value="Chromosome 1D"/>
</dbReference>
<evidence type="ECO:0000313" key="1">
    <source>
        <dbReference type="EnsemblPlants" id="AVESA.00010b.r2.1DG0182960.1.CDS.1"/>
    </source>
</evidence>
<dbReference type="EnsemblPlants" id="AVESA.00010b.r2.1DG0182960.1">
    <property type="protein sequence ID" value="AVESA.00010b.r2.1DG0182960.1.CDS.1"/>
    <property type="gene ID" value="AVESA.00010b.r2.1DG0182960"/>
</dbReference>
<accession>A0ACD5U5Y0</accession>
<reference evidence="1" key="2">
    <citation type="submission" date="2025-09" db="UniProtKB">
        <authorList>
            <consortium name="EnsemblPlants"/>
        </authorList>
    </citation>
    <scope>IDENTIFICATION</scope>
</reference>